<feature type="domain" description="Glycogen debranching enzyme central" evidence="3">
    <location>
        <begin position="804"/>
        <end position="1050"/>
    </location>
</feature>
<dbReference type="InterPro" id="IPR010401">
    <property type="entry name" value="AGL/Gdb1"/>
</dbReference>
<dbReference type="InterPro" id="IPR008928">
    <property type="entry name" value="6-hairpin_glycosidase_sf"/>
</dbReference>
<protein>
    <recommendedName>
        <fullName evidence="7">4-alpha-glucanotransferase</fullName>
    </recommendedName>
</protein>
<dbReference type="PANTHER" id="PTHR10569">
    <property type="entry name" value="GLYCOGEN DEBRANCHING ENZYME"/>
    <property type="match status" value="1"/>
</dbReference>
<dbReference type="SUPFAM" id="SSF51445">
    <property type="entry name" value="(Trans)glycosidases"/>
    <property type="match status" value="1"/>
</dbReference>
<dbReference type="Gene3D" id="3.20.20.80">
    <property type="entry name" value="Glycosidases"/>
    <property type="match status" value="2"/>
</dbReference>
<dbReference type="SUPFAM" id="SSF48208">
    <property type="entry name" value="Six-hairpin glycosidases"/>
    <property type="match status" value="1"/>
</dbReference>
<evidence type="ECO:0000259" key="3">
    <source>
        <dbReference type="Pfam" id="PF14702"/>
    </source>
</evidence>
<feature type="domain" description="Glycogen debranching enzyme glucanotransferase" evidence="2">
    <location>
        <begin position="122"/>
        <end position="539"/>
    </location>
</feature>
<proteinExistence type="predicted"/>
<dbReference type="InterPro" id="IPR013783">
    <property type="entry name" value="Ig-like_fold"/>
</dbReference>
<dbReference type="SUPFAM" id="SSF81296">
    <property type="entry name" value="E set domains"/>
    <property type="match status" value="1"/>
</dbReference>
<dbReference type="GO" id="GO:0005980">
    <property type="term" value="P:glycogen catabolic process"/>
    <property type="evidence" value="ECO:0007669"/>
    <property type="project" value="InterPro"/>
</dbReference>
<dbReference type="InterPro" id="IPR032792">
    <property type="entry name" value="AGL_glucanoTrfase"/>
</dbReference>
<evidence type="ECO:0008006" key="7">
    <source>
        <dbReference type="Google" id="ProtNLM"/>
    </source>
</evidence>
<dbReference type="EMBL" id="CAJZBQ010000023">
    <property type="protein sequence ID" value="CAG9319806.1"/>
    <property type="molecule type" value="Genomic_DNA"/>
</dbReference>
<dbReference type="Pfam" id="PF14701">
    <property type="entry name" value="hDGE_amylase"/>
    <property type="match status" value="1"/>
</dbReference>
<dbReference type="InterPro" id="IPR017853">
    <property type="entry name" value="GH"/>
</dbReference>
<feature type="domain" description="Glycogen debranching enzyme C-terminal" evidence="1">
    <location>
        <begin position="1133"/>
        <end position="1571"/>
    </location>
</feature>
<dbReference type="InterPro" id="IPR032790">
    <property type="entry name" value="GDE_C"/>
</dbReference>
<sequence length="1577" mass="179140">MVKRVICRLDGYDGSFPKPQKLNFIYQIELGTTVSFQIEAGSAINTENTALVLDISQGLDPEMQRFQGSLSPLGHWICEVTFSTPGNYNIFIEYTHTNSEDQIKGSVNNLIVSPELRIGGKLLPFNGICMQTVLCLSLGPVSRWVEVFQHQRGIGYNLFHLTPIQELGQSQNLYSINDPNKLNPELFPGPESEESKIYALQNILAQLEGEGIGCIQDIVLSHVAEGSDFLEEYPNATYNLINSPYLAAAYELDKALKEFSISLWKRRVKSYGNKNRIENDRDLSNIMRILKTELLPSLRLQEFFQISVEKAYQDFSICETAEILDAGLAEELQSKGADYFLRKYAVTGEGEGRFSAKINGQVIWKVLNSLKTTRNLAFPEARKLINGANIYLLGRYERHLAEIISNLESEIRYQKIEKNNVEITSENPLVKPYFCHLRNGNYVLFDGFIIGNNEILKDYAGIEGWHYFRRNVVIWTDCVKLRYGRNRNDCPELWERMEKYVTSVAKIFKGIYLDNVHSTPLHVSEYFIAKARMANPNLFVIAELHSSDQNKEALFAKRIGINCIVREAMVANSTKSLGKMIYEYGNGEISALGSLEKSDLNSSSLLGINPEPGDIKLSATPIPIIFYDCSHKIEAPAQTRTAQDALPNAALVAMCNCAISSTRGYDELVPCQLSTNFERRLYKLPTSTERKVTEIKVFDEDFPELVKVWVEYHAEEPAREVYIKGEWDSWAEHTYLERVGDNRWGIILLFPKSYTGREFNYKYVADGVWKYDPKYRYTGTGEFINNLLSVNSRAKGPGNSENLYPAKKYLNFLHTHLVEAGYSEIFVNSCAEDVIIVVRQNPTNLDSYVLVARTAHYLSLDPVAVSGVKLPGILHRTDFIATLTVKKAPFEEHPELINGLIGNLEFTTNLAQYCNVYRDNNLNIDVLNFFRIPPAFIAVFKTKFNAGSLESIEQGYDCMSSFYSCREMLEGLNLQQINHVLWRCSQEELEMSGKKRDLYAVPGYKDFNYAGLGGLAAEFLKIIEENKLGHEICNNLKQGDWLIDYSVARLQAYELPERFKQFICDHFNRIKNLPREIVPKHFSKSVLLLFRNIKLYILRELFKESKLFHISDDSLADILGFAVLQFWGNVPRSISSESICAGLPYNSIGAMRCSGRIAFISLRGLLLCTGMWQEAREIILTYASLMQNGLIPNIIDPNNNHRYNARDTTWFFLQALQDYIKMSPEGCEILHENIKLRFKNGEIDFSNSPPIQLAQLVQLIFQSHAAGIEFKEKNAGARIDPNMKIEGFNIKIRLDPHTGFILGGNKWNRGTWMDKIGSSSKAGNKGTPATPRDGAAIEIIGLLYSSLDFFSKLHMEGKFPFEGVILPDRTNLSYIEWKAKIERYFETHFYIPEDGSSPIAVRKYIGIPGIYKDTFRSSIDYADYQLRPNQCIAMVVASKLFTPECAVIALNQVSKYLMPNAGQLGIRTLNEEDKHYKPFYDSSNDSNDGSIAQGFSCHNGPEWVWPAGYFLRALLLHNASSPSFVMKCLSEHRKFIENSSWMSMCELTDRDGKENKFSNMAYALSVATLIEVLYDLC</sequence>
<dbReference type="Pfam" id="PF14702">
    <property type="entry name" value="hGDE_central"/>
    <property type="match status" value="1"/>
</dbReference>
<dbReference type="InterPro" id="IPR032788">
    <property type="entry name" value="AGL_central"/>
</dbReference>
<evidence type="ECO:0000259" key="1">
    <source>
        <dbReference type="Pfam" id="PF06202"/>
    </source>
</evidence>
<dbReference type="Proteomes" id="UP001162131">
    <property type="component" value="Unassembled WGS sequence"/>
</dbReference>
<name>A0AAU9J0L2_9CILI</name>
<comment type="caution">
    <text evidence="5">The sequence shown here is derived from an EMBL/GenBank/DDBJ whole genome shotgun (WGS) entry which is preliminary data.</text>
</comment>
<accession>A0AAU9J0L2</accession>
<gene>
    <name evidence="5" type="ORF">BSTOLATCC_MIC24353</name>
</gene>
<evidence type="ECO:0000259" key="4">
    <source>
        <dbReference type="Pfam" id="PF16561"/>
    </source>
</evidence>
<dbReference type="Pfam" id="PF06202">
    <property type="entry name" value="GDE_C"/>
    <property type="match status" value="1"/>
</dbReference>
<dbReference type="Pfam" id="PF16561">
    <property type="entry name" value="AMPK1_CBM"/>
    <property type="match status" value="1"/>
</dbReference>
<dbReference type="Gene3D" id="2.60.40.10">
    <property type="entry name" value="Immunoglobulins"/>
    <property type="match status" value="1"/>
</dbReference>
<dbReference type="InterPro" id="IPR032640">
    <property type="entry name" value="AMPK1_CBM"/>
</dbReference>
<dbReference type="GO" id="GO:0004134">
    <property type="term" value="F:4-alpha-glucanotransferase activity"/>
    <property type="evidence" value="ECO:0007669"/>
    <property type="project" value="InterPro"/>
</dbReference>
<dbReference type="CDD" id="cd02859">
    <property type="entry name" value="E_set_AMPKbeta_like_N"/>
    <property type="match status" value="1"/>
</dbReference>
<feature type="domain" description="AMP-activated protein kinase glycogen-binding" evidence="4">
    <location>
        <begin position="716"/>
        <end position="792"/>
    </location>
</feature>
<dbReference type="GO" id="GO:0004135">
    <property type="term" value="F:amylo-alpha-1,6-glucosidase activity"/>
    <property type="evidence" value="ECO:0007669"/>
    <property type="project" value="InterPro"/>
</dbReference>
<keyword evidence="6" id="KW-1185">Reference proteome</keyword>
<dbReference type="InterPro" id="IPR014756">
    <property type="entry name" value="Ig_E-set"/>
</dbReference>
<evidence type="ECO:0000313" key="5">
    <source>
        <dbReference type="EMBL" id="CAG9319806.1"/>
    </source>
</evidence>
<organism evidence="5 6">
    <name type="scientific">Blepharisma stoltei</name>
    <dbReference type="NCBI Taxonomy" id="1481888"/>
    <lineage>
        <taxon>Eukaryota</taxon>
        <taxon>Sar</taxon>
        <taxon>Alveolata</taxon>
        <taxon>Ciliophora</taxon>
        <taxon>Postciliodesmatophora</taxon>
        <taxon>Heterotrichea</taxon>
        <taxon>Heterotrichida</taxon>
        <taxon>Blepharismidae</taxon>
        <taxon>Blepharisma</taxon>
    </lineage>
</organism>
<reference evidence="5" key="1">
    <citation type="submission" date="2021-09" db="EMBL/GenBank/DDBJ databases">
        <authorList>
            <consortium name="AG Swart"/>
            <person name="Singh M."/>
            <person name="Singh A."/>
            <person name="Seah K."/>
            <person name="Emmerich C."/>
        </authorList>
    </citation>
    <scope>NUCLEOTIDE SEQUENCE</scope>
    <source>
        <strain evidence="5">ATCC30299</strain>
    </source>
</reference>
<evidence type="ECO:0000259" key="2">
    <source>
        <dbReference type="Pfam" id="PF14701"/>
    </source>
</evidence>
<evidence type="ECO:0000313" key="6">
    <source>
        <dbReference type="Proteomes" id="UP001162131"/>
    </source>
</evidence>
<dbReference type="PANTHER" id="PTHR10569:SF2">
    <property type="entry name" value="GLYCOGEN DEBRANCHING ENZYME"/>
    <property type="match status" value="1"/>
</dbReference>